<feature type="compositionally biased region" description="Low complexity" evidence="1">
    <location>
        <begin position="49"/>
        <end position="75"/>
    </location>
</feature>
<organism>
    <name type="scientific">Pediculus humanus subsp. corporis</name>
    <name type="common">Body louse</name>
    <dbReference type="NCBI Taxonomy" id="121224"/>
    <lineage>
        <taxon>Eukaryota</taxon>
        <taxon>Metazoa</taxon>
        <taxon>Ecdysozoa</taxon>
        <taxon>Arthropoda</taxon>
        <taxon>Hexapoda</taxon>
        <taxon>Insecta</taxon>
        <taxon>Pterygota</taxon>
        <taxon>Neoptera</taxon>
        <taxon>Paraneoptera</taxon>
        <taxon>Psocodea</taxon>
        <taxon>Troctomorpha</taxon>
        <taxon>Phthiraptera</taxon>
        <taxon>Anoplura</taxon>
        <taxon>Pediculidae</taxon>
        <taxon>Pediculus</taxon>
    </lineage>
</organism>
<evidence type="ECO:0000313" key="2">
    <source>
        <dbReference type="EMBL" id="EEB12964.1"/>
    </source>
</evidence>
<name>E0VHV8_PEDHC</name>
<evidence type="ECO:0000256" key="1">
    <source>
        <dbReference type="SAM" id="MobiDB-lite"/>
    </source>
</evidence>
<keyword evidence="4" id="KW-1185">Reference proteome</keyword>
<dbReference type="OMA" id="NTEERWR"/>
<protein>
    <submittedName>
        <fullName evidence="2 3">Uncharacterized protein</fullName>
    </submittedName>
</protein>
<feature type="compositionally biased region" description="Polar residues" evidence="1">
    <location>
        <begin position="158"/>
        <end position="172"/>
    </location>
</feature>
<accession>E0VHV8</accession>
<dbReference type="OrthoDB" id="4062651at2759"/>
<evidence type="ECO:0000313" key="4">
    <source>
        <dbReference type="Proteomes" id="UP000009046"/>
    </source>
</evidence>
<evidence type="ECO:0000313" key="3">
    <source>
        <dbReference type="EnsemblMetazoa" id="PHUM216710-PA"/>
    </source>
</evidence>
<sequence length="557" mass="60232">MIVNNVVVVVIIVSTISPEAKEVYSSLVEQPVMETQIIIPSSATIQNNFTRSSSNNSSFTFHQRTPSFTSSPSSSCTGNQNVGGGGGGGGGSGNISPADCSESNPLRMLRTGAFPIVRPKGKITKLEKSVSVKVPSASSPPIVVATTTTTTSTPTPTHSFSETNAEESSQTNTEERWRKDSTSSCTSSLRKDSTSSHSQFGEDENPIPLPPRDRSKPSVSNKPRHQRKHPLIIPGQGGGVNCDEKFEKHIVDDVFHPPGTTLLMNSSHTSVLPPIHPSHHSTTVKQCHEIDDSFDQQIATELDALDHINVEPETNEEPSTPTTINSHHDDFKNGFSNVGLGKKTSNFSENFLNRRLKRRDDEELLQTTSNGIGKSKPNLHLKQKIAQLNLTAALYSDEGSEEIFFSGGGGGNSSRSSTSSTNNNANRTSASSCDDSERKICDDTSMRRNEDHVSCEDLLEFSTKSQSKSRGQDSDEVRLMSKVLGKEMTSENCLKALNATDWDVYSAIKLAKLQNKIKNSGIFANMSNCWDALVACDGDVDKAATVLITQGSPPDCV</sequence>
<feature type="region of interest" description="Disordered" evidence="1">
    <location>
        <begin position="128"/>
        <end position="239"/>
    </location>
</feature>
<dbReference type="AlphaFoldDB" id="E0VHV8"/>
<dbReference type="HOGENOM" id="CLU_489458_0_0_1"/>
<dbReference type="eggNOG" id="KOG0199">
    <property type="taxonomic scope" value="Eukaryota"/>
</dbReference>
<feature type="region of interest" description="Disordered" evidence="1">
    <location>
        <begin position="406"/>
        <end position="437"/>
    </location>
</feature>
<dbReference type="VEuPathDB" id="VectorBase:PHUM216710"/>
<dbReference type="InParanoid" id="E0VHV8"/>
<dbReference type="STRING" id="121224.E0VHV8"/>
<dbReference type="Proteomes" id="UP000009046">
    <property type="component" value="Unassembled WGS sequence"/>
</dbReference>
<reference evidence="2" key="2">
    <citation type="submission" date="2007-04" db="EMBL/GenBank/DDBJ databases">
        <title>The genome of the human body louse.</title>
        <authorList>
            <consortium name="The Human Body Louse Genome Consortium"/>
            <person name="Kirkness E."/>
            <person name="Walenz B."/>
            <person name="Hass B."/>
            <person name="Bruggner R."/>
            <person name="Strausberg R."/>
        </authorList>
    </citation>
    <scope>NUCLEOTIDE SEQUENCE</scope>
    <source>
        <strain evidence="2">USDA</strain>
    </source>
</reference>
<dbReference type="KEGG" id="phu:Phum_PHUM216710"/>
<proteinExistence type="predicted"/>
<feature type="compositionally biased region" description="Low complexity" evidence="1">
    <location>
        <begin position="413"/>
        <end position="432"/>
    </location>
</feature>
<gene>
    <name evidence="3" type="primary">8237508</name>
    <name evidence="2" type="ORF">Phum_PHUM216710</name>
</gene>
<dbReference type="EMBL" id="AAZO01002491">
    <property type="status" value="NOT_ANNOTATED_CDS"/>
    <property type="molecule type" value="Genomic_DNA"/>
</dbReference>
<reference evidence="2" key="1">
    <citation type="submission" date="2007-04" db="EMBL/GenBank/DDBJ databases">
        <title>Annotation of Pediculus humanus corporis strain USDA.</title>
        <authorList>
            <person name="Kirkness E."/>
            <person name="Hannick L."/>
            <person name="Hass B."/>
            <person name="Bruggner R."/>
            <person name="Lawson D."/>
            <person name="Bidwell S."/>
            <person name="Joardar V."/>
            <person name="Caler E."/>
            <person name="Walenz B."/>
            <person name="Inman J."/>
            <person name="Schobel S."/>
            <person name="Galinsky K."/>
            <person name="Amedeo P."/>
            <person name="Strausberg R."/>
        </authorList>
    </citation>
    <scope>NUCLEOTIDE SEQUENCE</scope>
    <source>
        <strain evidence="2">USDA</strain>
    </source>
</reference>
<dbReference type="GeneID" id="8237508"/>
<feature type="region of interest" description="Disordered" evidence="1">
    <location>
        <begin position="311"/>
        <end position="331"/>
    </location>
</feature>
<dbReference type="EMBL" id="DS235172">
    <property type="protein sequence ID" value="EEB12964.1"/>
    <property type="molecule type" value="Genomic_DNA"/>
</dbReference>
<dbReference type="EnsemblMetazoa" id="PHUM216710-RA">
    <property type="protein sequence ID" value="PHUM216710-PA"/>
    <property type="gene ID" value="PHUM216710"/>
</dbReference>
<feature type="region of interest" description="Disordered" evidence="1">
    <location>
        <begin position="49"/>
        <end position="104"/>
    </location>
</feature>
<reference evidence="3" key="3">
    <citation type="submission" date="2021-02" db="UniProtKB">
        <authorList>
            <consortium name="EnsemblMetazoa"/>
        </authorList>
    </citation>
    <scope>IDENTIFICATION</scope>
    <source>
        <strain evidence="3">USDA</strain>
    </source>
</reference>
<feature type="compositionally biased region" description="Gly residues" evidence="1">
    <location>
        <begin position="81"/>
        <end position="93"/>
    </location>
</feature>
<feature type="compositionally biased region" description="Low complexity" evidence="1">
    <location>
        <begin position="131"/>
        <end position="157"/>
    </location>
</feature>
<dbReference type="CTD" id="8237508"/>
<dbReference type="RefSeq" id="XP_002425702.1">
    <property type="nucleotide sequence ID" value="XM_002425657.1"/>
</dbReference>